<accession>A0A8S5SPX9</accession>
<dbReference type="EMBL" id="BK032647">
    <property type="protein sequence ID" value="DAF53100.1"/>
    <property type="molecule type" value="Genomic_DNA"/>
</dbReference>
<sequence length="663" mass="75156">MNRRDVYMNKKQQQIYYAGAKDVRVLGARRFGKTDGVIGPRIYTVSMSMPRGTNLWLGNSRKQLYTRTVPGTIAALERFYGLKEGTHFGWGRPPKWVPSPILKPKTYDNGIWFANGSYWQLISLAVSGSANSITANSIVADECKFMSKSKIDGEVMPALSGITHPLSDPAFSEQNPLYKSTLFASDASLTAKGNWLEKEEDKLDLKIEMGNFAGKTYREIQDELTKYADRVIYFNELLRRAKMTKHEVIVLREEEKARILALADAIKAREGAFHIVAPNNAKNVSKNALQQLVAYNVISASDAELVYNYEFILTPEEHFELGMLRNSKKYAKHINELRCNAFTFYRASTLDNIDLIGQNYIAKMKRDLPPIVFSISILGMKQTKSNDGFYSNLDIENVHGYIDEDCPAIDDSFRLKTASTISGGQQIDTDYETPDFGALQDLKDCTRDGDVVDSLPLYIACDYNANINWMVTGQLYPRDGVEALNVISSMYVKNERKLRELCQDWCRYYAPHRAKNNNVTFFYDSTAKFRVYAVQSEDFKDIVISELTRFGWAVNAIDMGRPMEHEQKYKDINESLAGATYPAIRFNRENNEALIVALETAEVSIGYKGFRKDKSGEKLSEEADDAVRLEYRTDGTDAFDSLFLGCKYFLYHMGGMCFPGGSR</sequence>
<name>A0A8S5SPX9_9CAUD</name>
<proteinExistence type="predicted"/>
<reference evidence="1" key="1">
    <citation type="journal article" date="2021" name="Proc. Natl. Acad. Sci. U.S.A.">
        <title>A Catalog of Tens of Thousands of Viruses from Human Metagenomes Reveals Hidden Associations with Chronic Diseases.</title>
        <authorList>
            <person name="Tisza M.J."/>
            <person name="Buck C.B."/>
        </authorList>
    </citation>
    <scope>NUCLEOTIDE SEQUENCE</scope>
    <source>
        <strain evidence="1">CtLdn10</strain>
    </source>
</reference>
<protein>
    <submittedName>
        <fullName evidence="1">Large subunit terminase</fullName>
    </submittedName>
</protein>
<evidence type="ECO:0000313" key="1">
    <source>
        <dbReference type="EMBL" id="DAF53100.1"/>
    </source>
</evidence>
<organism evidence="1">
    <name type="scientific">Siphoviridae sp. ctLdn10</name>
    <dbReference type="NCBI Taxonomy" id="2827847"/>
    <lineage>
        <taxon>Viruses</taxon>
        <taxon>Duplodnaviria</taxon>
        <taxon>Heunggongvirae</taxon>
        <taxon>Uroviricota</taxon>
        <taxon>Caudoviricetes</taxon>
    </lineage>
</organism>